<gene>
    <name evidence="1" type="ORF">GMARGA_LOCUS23451</name>
</gene>
<keyword evidence="2" id="KW-1185">Reference proteome</keyword>
<accession>A0ABN7VW95</accession>
<protein>
    <submittedName>
        <fullName evidence="1">8902_t:CDS:1</fullName>
    </submittedName>
</protein>
<sequence>ENSKECVTVMYASIIDARKPEHEFDMTGVPVCDPHLIVSANVNHISKKTKEVIHFEVECTENNAITGSSNIKMEMIVLYASQFVRFKYLGLLGINIKIANNYLISEFIKFSNSVKILIKATDIDY</sequence>
<dbReference type="EMBL" id="CAJVQB010023754">
    <property type="protein sequence ID" value="CAG8802612.1"/>
    <property type="molecule type" value="Genomic_DNA"/>
</dbReference>
<reference evidence="1 2" key="1">
    <citation type="submission" date="2021-06" db="EMBL/GenBank/DDBJ databases">
        <authorList>
            <person name="Kallberg Y."/>
            <person name="Tangrot J."/>
            <person name="Rosling A."/>
        </authorList>
    </citation>
    <scope>NUCLEOTIDE SEQUENCE [LARGE SCALE GENOMIC DNA]</scope>
    <source>
        <strain evidence="1 2">120-4 pot B 10/14</strain>
    </source>
</reference>
<feature type="non-terminal residue" evidence="1">
    <location>
        <position position="1"/>
    </location>
</feature>
<evidence type="ECO:0000313" key="1">
    <source>
        <dbReference type="EMBL" id="CAG8802612.1"/>
    </source>
</evidence>
<organism evidence="1 2">
    <name type="scientific">Gigaspora margarita</name>
    <dbReference type="NCBI Taxonomy" id="4874"/>
    <lineage>
        <taxon>Eukaryota</taxon>
        <taxon>Fungi</taxon>
        <taxon>Fungi incertae sedis</taxon>
        <taxon>Mucoromycota</taxon>
        <taxon>Glomeromycotina</taxon>
        <taxon>Glomeromycetes</taxon>
        <taxon>Diversisporales</taxon>
        <taxon>Gigasporaceae</taxon>
        <taxon>Gigaspora</taxon>
    </lineage>
</organism>
<dbReference type="Proteomes" id="UP000789901">
    <property type="component" value="Unassembled WGS sequence"/>
</dbReference>
<proteinExistence type="predicted"/>
<comment type="caution">
    <text evidence="1">The sequence shown here is derived from an EMBL/GenBank/DDBJ whole genome shotgun (WGS) entry which is preliminary data.</text>
</comment>
<evidence type="ECO:0000313" key="2">
    <source>
        <dbReference type="Proteomes" id="UP000789901"/>
    </source>
</evidence>
<name>A0ABN7VW95_GIGMA</name>